<proteinExistence type="inferred from homology"/>
<dbReference type="GO" id="GO:0005829">
    <property type="term" value="C:cytosol"/>
    <property type="evidence" value="ECO:0007669"/>
    <property type="project" value="TreeGrafter"/>
</dbReference>
<sequence length="204" mass="23987">MSWELRREECKYTSCYCEENVWWMCNELIRLGVRCFAVVCSNPNRTTPVFQQRAGNEANAGLVVWDYHVFCMQCDAEGKAIRVFDLDTRLDFPQDATEYFERTFPEGPMLFLRQTFGDIFFRVVEGESYLREFSSDRSHMKLPDGKWQAPPPSYACILQDDGVNRFDEQMAISSKDHRERGSGWGTVYSLDEFRETFLYNNKHL</sequence>
<feature type="domain" description="Protein N-terminal glutamine amidohydrolase alpha beta roll" evidence="9">
    <location>
        <begin position="12"/>
        <end position="197"/>
    </location>
</feature>
<evidence type="ECO:0000256" key="8">
    <source>
        <dbReference type="RuleBase" id="RU367082"/>
    </source>
</evidence>
<evidence type="ECO:0000256" key="2">
    <source>
        <dbReference type="ARBA" id="ARBA00011245"/>
    </source>
</evidence>
<dbReference type="Pfam" id="PF09764">
    <property type="entry name" value="Nt_Gln_amidase"/>
    <property type="match status" value="1"/>
</dbReference>
<evidence type="ECO:0000256" key="6">
    <source>
        <dbReference type="ARBA" id="ARBA00029677"/>
    </source>
</evidence>
<dbReference type="PANTHER" id="PTHR13035:SF0">
    <property type="entry name" value="PROTEIN N-TERMINAL GLUTAMINE AMIDOHYDROLASE"/>
    <property type="match status" value="1"/>
</dbReference>
<dbReference type="OrthoDB" id="513643at2759"/>
<dbReference type="GO" id="GO:0008418">
    <property type="term" value="F:protein-N-terminal asparagine amidohydrolase activity"/>
    <property type="evidence" value="ECO:0007669"/>
    <property type="project" value="UniProtKB-UniRule"/>
</dbReference>
<protein>
    <recommendedName>
        <fullName evidence="4 8">Protein N-terminal glutamine amidohydrolase</fullName>
        <ecNumber evidence="3 8">3.5.1.122</ecNumber>
    </recommendedName>
    <alternativeName>
        <fullName evidence="6 8">Protein NH2-terminal glutamine deamidase</fullName>
    </alternativeName>
</protein>
<keyword evidence="11" id="KW-1185">Reference proteome</keyword>
<evidence type="ECO:0000256" key="4">
    <source>
        <dbReference type="ARBA" id="ARBA00021247"/>
    </source>
</evidence>
<dbReference type="EMBL" id="CP031037">
    <property type="protein sequence ID" value="QDZ20285.1"/>
    <property type="molecule type" value="Genomic_DNA"/>
</dbReference>
<name>A0A5B8MKQ7_9CHLO</name>
<dbReference type="InterPro" id="IPR037132">
    <property type="entry name" value="N_Gln_amidohydro_ab_roll_sf"/>
</dbReference>
<comment type="function">
    <text evidence="8">Mediates the side-chain deamidation of N-terminal glutamine residues to glutamate, an important step in N-end rule pathway of protein degradation. Conversion of the resulting N-terminal glutamine to glutamate renders the protein susceptible to arginylation, polyubiquitination and degradation as specified by the N-end rule. Does not act on substrates with internal or C-terminal glutamine and does not act on non-glutamine residues in any position.</text>
</comment>
<dbReference type="InterPro" id="IPR039733">
    <property type="entry name" value="NTAQ1"/>
</dbReference>
<dbReference type="EC" id="3.5.1.122" evidence="3 8"/>
<comment type="catalytic activity">
    <reaction evidence="7 8">
        <text>N-terminal L-glutaminyl-[protein] + H2O = N-terminal L-glutamyl-[protein] + NH4(+)</text>
        <dbReference type="Rhea" id="RHEA:50680"/>
        <dbReference type="Rhea" id="RHEA-COMP:12668"/>
        <dbReference type="Rhea" id="RHEA-COMP:12777"/>
        <dbReference type="ChEBI" id="CHEBI:15377"/>
        <dbReference type="ChEBI" id="CHEBI:28938"/>
        <dbReference type="ChEBI" id="CHEBI:64721"/>
        <dbReference type="ChEBI" id="CHEBI:64722"/>
        <dbReference type="EC" id="3.5.1.122"/>
    </reaction>
</comment>
<organism evidence="10 11">
    <name type="scientific">Chloropicon primus</name>
    <dbReference type="NCBI Taxonomy" id="1764295"/>
    <lineage>
        <taxon>Eukaryota</taxon>
        <taxon>Viridiplantae</taxon>
        <taxon>Chlorophyta</taxon>
        <taxon>Chloropicophyceae</taxon>
        <taxon>Chloropicales</taxon>
        <taxon>Chloropicaceae</taxon>
        <taxon>Chloropicon</taxon>
    </lineage>
</organism>
<evidence type="ECO:0000256" key="1">
    <source>
        <dbReference type="ARBA" id="ARBA00008985"/>
    </source>
</evidence>
<comment type="similarity">
    <text evidence="1 8">Belongs to the NTAQ1 family.</text>
</comment>
<gene>
    <name evidence="10" type="ORF">A3770_04p28030</name>
</gene>
<accession>A0A5B8MKQ7</accession>
<comment type="subunit">
    <text evidence="2 8">Monomer.</text>
</comment>
<dbReference type="GO" id="GO:0005634">
    <property type="term" value="C:nucleus"/>
    <property type="evidence" value="ECO:0007669"/>
    <property type="project" value="TreeGrafter"/>
</dbReference>
<evidence type="ECO:0000313" key="10">
    <source>
        <dbReference type="EMBL" id="QDZ20285.1"/>
    </source>
</evidence>
<reference evidence="10 11" key="1">
    <citation type="submission" date="2018-07" db="EMBL/GenBank/DDBJ databases">
        <title>The complete nuclear genome of the prasinophyte Chloropicon primus (CCMP1205).</title>
        <authorList>
            <person name="Pombert J.-F."/>
            <person name="Otis C."/>
            <person name="Turmel M."/>
            <person name="Lemieux C."/>
        </authorList>
    </citation>
    <scope>NUCLEOTIDE SEQUENCE [LARGE SCALE GENOMIC DNA]</scope>
    <source>
        <strain evidence="10 11">CCMP1205</strain>
    </source>
</reference>
<keyword evidence="5 8" id="KW-0378">Hydrolase</keyword>
<dbReference type="GO" id="GO:0070773">
    <property type="term" value="F:protein-N-terminal glutamine amidohydrolase activity"/>
    <property type="evidence" value="ECO:0007669"/>
    <property type="project" value="UniProtKB-UniRule"/>
</dbReference>
<dbReference type="AlphaFoldDB" id="A0A5B8MKQ7"/>
<dbReference type="InterPro" id="IPR023128">
    <property type="entry name" value="Prot_N_Gln_amidohydro_ab_roll"/>
</dbReference>
<evidence type="ECO:0000259" key="9">
    <source>
        <dbReference type="Pfam" id="PF09764"/>
    </source>
</evidence>
<dbReference type="Proteomes" id="UP000316726">
    <property type="component" value="Chromosome 4"/>
</dbReference>
<dbReference type="STRING" id="1764295.A0A5B8MKQ7"/>
<evidence type="ECO:0000256" key="7">
    <source>
        <dbReference type="ARBA" id="ARBA00048768"/>
    </source>
</evidence>
<evidence type="ECO:0000256" key="5">
    <source>
        <dbReference type="ARBA" id="ARBA00022801"/>
    </source>
</evidence>
<evidence type="ECO:0000256" key="3">
    <source>
        <dbReference type="ARBA" id="ARBA00012718"/>
    </source>
</evidence>
<dbReference type="Gene3D" id="3.10.620.10">
    <property type="entry name" value="Protein N-terminal glutamine amidohydrolase, alpha beta roll"/>
    <property type="match status" value="1"/>
</dbReference>
<dbReference type="PANTHER" id="PTHR13035">
    <property type="entry name" value="PROTEIN N-TERMINAL GLUTAMINE AMIDOHYDROLASE"/>
    <property type="match status" value="1"/>
</dbReference>
<evidence type="ECO:0000313" key="11">
    <source>
        <dbReference type="Proteomes" id="UP000316726"/>
    </source>
</evidence>